<evidence type="ECO:0000313" key="4">
    <source>
        <dbReference type="Proteomes" id="UP000695022"/>
    </source>
</evidence>
<organism evidence="4 5">
    <name type="scientific">Priapulus caudatus</name>
    <name type="common">Priapulid worm</name>
    <dbReference type="NCBI Taxonomy" id="37621"/>
    <lineage>
        <taxon>Eukaryota</taxon>
        <taxon>Metazoa</taxon>
        <taxon>Ecdysozoa</taxon>
        <taxon>Scalidophora</taxon>
        <taxon>Priapulida</taxon>
        <taxon>Priapulimorpha</taxon>
        <taxon>Priapulimorphida</taxon>
        <taxon>Priapulidae</taxon>
        <taxon>Priapulus</taxon>
    </lineage>
</organism>
<sequence>MRLCIVFILVCLCGMAVAVAMRPWLGPNKNRETETDRGSEVQHHETSHRRQSRYHWVMNLNNMDKGAGDGFEWPHAQSHHRGLRYRRDVSGFHDDGHDDGHEDGHDEVEWPHRDPSRHGLSHRRWGNNRRHDQYDDDDGYDGYHRRGLRRPRRMRVHNDQYNDQEYWSDEGPHDDTSRRSPGRRFRGHRQSHRQHPWTQIMNRIRQTRTQLGETFDGLYNDTWGMVFPDMDLIDVVNWWEDENVCVTRESLNETDSPDVTSSGNPGSVQVSMTSSRCEELDDVYRCTTRVSVYGLTKIYRIIYQCCPGYEHQPGADGCIQMLELKSVEEVATDLGLTNFVEVLGHLELSDMLVNENVTLFAPTNEAIQEFHAMERLQTVDEKEEEGQADTHAILKGHVVTGVVRSSGMADEQTILTEAGHKLRVNIYRSRSGSRLLLANCVRVTSVDNMAVNGVVHVLEKVMAAPVLTIMDVISKDAQFSMLKSWVSQTDLVQGSATMTDSGPY</sequence>
<feature type="region of interest" description="Disordered" evidence="1">
    <location>
        <begin position="26"/>
        <end position="52"/>
    </location>
</feature>
<dbReference type="SMART" id="SM00554">
    <property type="entry name" value="FAS1"/>
    <property type="match status" value="1"/>
</dbReference>
<dbReference type="InterPro" id="IPR036378">
    <property type="entry name" value="FAS1_dom_sf"/>
</dbReference>
<feature type="signal peptide" evidence="2">
    <location>
        <begin position="1"/>
        <end position="18"/>
    </location>
</feature>
<feature type="region of interest" description="Disordered" evidence="1">
    <location>
        <begin position="91"/>
        <end position="141"/>
    </location>
</feature>
<evidence type="ECO:0000256" key="2">
    <source>
        <dbReference type="SAM" id="SignalP"/>
    </source>
</evidence>
<feature type="domain" description="FAS1" evidence="3">
    <location>
        <begin position="323"/>
        <end position="462"/>
    </location>
</feature>
<keyword evidence="2" id="KW-0732">Signal</keyword>
<dbReference type="PANTHER" id="PTHR10900">
    <property type="entry name" value="PERIOSTIN-RELATED"/>
    <property type="match status" value="1"/>
</dbReference>
<accession>A0ABM1FC33</accession>
<proteinExistence type="predicted"/>
<dbReference type="Proteomes" id="UP000695022">
    <property type="component" value="Unplaced"/>
</dbReference>
<dbReference type="GeneID" id="106821627"/>
<evidence type="ECO:0000256" key="1">
    <source>
        <dbReference type="SAM" id="MobiDB-lite"/>
    </source>
</evidence>
<dbReference type="Gene3D" id="2.30.180.10">
    <property type="entry name" value="FAS1 domain"/>
    <property type="match status" value="1"/>
</dbReference>
<name>A0ABM1FC33_PRICU</name>
<reference evidence="5" key="1">
    <citation type="submission" date="2025-08" db="UniProtKB">
        <authorList>
            <consortium name="RefSeq"/>
        </authorList>
    </citation>
    <scope>IDENTIFICATION</scope>
</reference>
<dbReference type="InterPro" id="IPR000782">
    <property type="entry name" value="FAS1_domain"/>
</dbReference>
<keyword evidence="4" id="KW-1185">Reference proteome</keyword>
<dbReference type="PROSITE" id="PS50213">
    <property type="entry name" value="FAS1"/>
    <property type="match status" value="1"/>
</dbReference>
<gene>
    <name evidence="5" type="primary">LOC106821627</name>
</gene>
<dbReference type="RefSeq" id="XP_014682004.1">
    <property type="nucleotide sequence ID" value="XM_014826518.1"/>
</dbReference>
<evidence type="ECO:0000259" key="3">
    <source>
        <dbReference type="PROSITE" id="PS50213"/>
    </source>
</evidence>
<feature type="chain" id="PRO_5046058780" evidence="2">
    <location>
        <begin position="19"/>
        <end position="504"/>
    </location>
</feature>
<protein>
    <submittedName>
        <fullName evidence="5">Uncharacterized protein LOC106821627</fullName>
    </submittedName>
</protein>
<evidence type="ECO:0000313" key="5">
    <source>
        <dbReference type="RefSeq" id="XP_014682004.1"/>
    </source>
</evidence>
<feature type="compositionally biased region" description="Basic residues" evidence="1">
    <location>
        <begin position="180"/>
        <end position="195"/>
    </location>
</feature>
<feature type="region of interest" description="Disordered" evidence="1">
    <location>
        <begin position="163"/>
        <end position="195"/>
    </location>
</feature>
<dbReference type="Pfam" id="PF02469">
    <property type="entry name" value="Fasciclin"/>
    <property type="match status" value="1"/>
</dbReference>
<feature type="compositionally biased region" description="Basic residues" evidence="1">
    <location>
        <begin position="119"/>
        <end position="128"/>
    </location>
</feature>
<feature type="compositionally biased region" description="Basic and acidic residues" evidence="1">
    <location>
        <begin position="91"/>
        <end position="117"/>
    </location>
</feature>
<dbReference type="SUPFAM" id="SSF82153">
    <property type="entry name" value="FAS1 domain"/>
    <property type="match status" value="1"/>
</dbReference>
<dbReference type="PANTHER" id="PTHR10900:SF77">
    <property type="entry name" value="FI19380P1"/>
    <property type="match status" value="1"/>
</dbReference>
<feature type="compositionally biased region" description="Basic and acidic residues" evidence="1">
    <location>
        <begin position="29"/>
        <end position="45"/>
    </location>
</feature>
<dbReference type="InterPro" id="IPR050904">
    <property type="entry name" value="Adhesion/Biosynth-related"/>
</dbReference>